<dbReference type="OrthoDB" id="10258882at2759"/>
<dbReference type="Proteomes" id="UP000601435">
    <property type="component" value="Unassembled WGS sequence"/>
</dbReference>
<sequence length="70" mass="7946">MLEHLRLRRANAPNTHITVRVLAAADHDGICAAHILSQLLDIRDVKHTLQPVWENADIAQHIKHVENDTE</sequence>
<protein>
    <submittedName>
        <fullName evidence="1">Sna41 protein</fullName>
    </submittedName>
</protein>
<feature type="non-terminal residue" evidence="1">
    <location>
        <position position="1"/>
    </location>
</feature>
<accession>A0A812Z0I9</accession>
<dbReference type="EMBL" id="CAJNJA010044825">
    <property type="protein sequence ID" value="CAE7804775.1"/>
    <property type="molecule type" value="Genomic_DNA"/>
</dbReference>
<reference evidence="1" key="1">
    <citation type="submission" date="2021-02" db="EMBL/GenBank/DDBJ databases">
        <authorList>
            <person name="Dougan E. K."/>
            <person name="Rhodes N."/>
            <person name="Thang M."/>
            <person name="Chan C."/>
        </authorList>
    </citation>
    <scope>NUCLEOTIDE SEQUENCE</scope>
</reference>
<comment type="caution">
    <text evidence="1">The sequence shown here is derived from an EMBL/GenBank/DDBJ whole genome shotgun (WGS) entry which is preliminary data.</text>
</comment>
<proteinExistence type="predicted"/>
<organism evidence="1 2">
    <name type="scientific">Symbiodinium necroappetens</name>
    <dbReference type="NCBI Taxonomy" id="1628268"/>
    <lineage>
        <taxon>Eukaryota</taxon>
        <taxon>Sar</taxon>
        <taxon>Alveolata</taxon>
        <taxon>Dinophyceae</taxon>
        <taxon>Suessiales</taxon>
        <taxon>Symbiodiniaceae</taxon>
        <taxon>Symbiodinium</taxon>
    </lineage>
</organism>
<name>A0A812Z0I9_9DINO</name>
<evidence type="ECO:0000313" key="1">
    <source>
        <dbReference type="EMBL" id="CAE7804775.1"/>
    </source>
</evidence>
<keyword evidence="2" id="KW-1185">Reference proteome</keyword>
<gene>
    <name evidence="1" type="primary">sna41</name>
    <name evidence="1" type="ORF">SNEC2469_LOCUS23787</name>
</gene>
<evidence type="ECO:0000313" key="2">
    <source>
        <dbReference type="Proteomes" id="UP000601435"/>
    </source>
</evidence>
<dbReference type="AlphaFoldDB" id="A0A812Z0I9"/>